<reference evidence="2" key="1">
    <citation type="journal article" date="2017" name="Front. Plant Sci.">
        <title>Climate Clever Clovers: New Paradigm to Reduce the Environmental Footprint of Ruminants by Breeding Low Methanogenic Forages Utilizing Haplotype Variation.</title>
        <authorList>
            <person name="Kaur P."/>
            <person name="Appels R."/>
            <person name="Bayer P.E."/>
            <person name="Keeble-Gagnere G."/>
            <person name="Wang J."/>
            <person name="Hirakawa H."/>
            <person name="Shirasawa K."/>
            <person name="Vercoe P."/>
            <person name="Stefanova K."/>
            <person name="Durmic Z."/>
            <person name="Nichols P."/>
            <person name="Revell C."/>
            <person name="Isobe S.N."/>
            <person name="Edwards D."/>
            <person name="Erskine W."/>
        </authorList>
    </citation>
    <scope>NUCLEOTIDE SEQUENCE [LARGE SCALE GENOMIC DNA]</scope>
    <source>
        <strain evidence="2">cv. Daliak</strain>
    </source>
</reference>
<sequence length="74" mass="8370">MKQVKVVVRLLYTLLHRLLMLILYRHHESPLLIQLQTERDGVCGCGAAGEDLTAVAERGLWRREIDGEGLSSLK</sequence>
<name>A0A2Z6N904_TRISU</name>
<organism evidence="1 2">
    <name type="scientific">Trifolium subterraneum</name>
    <name type="common">Subterranean clover</name>
    <dbReference type="NCBI Taxonomy" id="3900"/>
    <lineage>
        <taxon>Eukaryota</taxon>
        <taxon>Viridiplantae</taxon>
        <taxon>Streptophyta</taxon>
        <taxon>Embryophyta</taxon>
        <taxon>Tracheophyta</taxon>
        <taxon>Spermatophyta</taxon>
        <taxon>Magnoliopsida</taxon>
        <taxon>eudicotyledons</taxon>
        <taxon>Gunneridae</taxon>
        <taxon>Pentapetalae</taxon>
        <taxon>rosids</taxon>
        <taxon>fabids</taxon>
        <taxon>Fabales</taxon>
        <taxon>Fabaceae</taxon>
        <taxon>Papilionoideae</taxon>
        <taxon>50 kb inversion clade</taxon>
        <taxon>NPAAA clade</taxon>
        <taxon>Hologalegina</taxon>
        <taxon>IRL clade</taxon>
        <taxon>Trifolieae</taxon>
        <taxon>Trifolium</taxon>
    </lineage>
</organism>
<dbReference type="EMBL" id="DF973503">
    <property type="protein sequence ID" value="GAU32740.1"/>
    <property type="molecule type" value="Genomic_DNA"/>
</dbReference>
<protein>
    <submittedName>
        <fullName evidence="1">Uncharacterized protein</fullName>
    </submittedName>
</protein>
<proteinExistence type="predicted"/>
<dbReference type="Proteomes" id="UP000242715">
    <property type="component" value="Unassembled WGS sequence"/>
</dbReference>
<evidence type="ECO:0000313" key="2">
    <source>
        <dbReference type="Proteomes" id="UP000242715"/>
    </source>
</evidence>
<dbReference type="AlphaFoldDB" id="A0A2Z6N904"/>
<evidence type="ECO:0000313" key="1">
    <source>
        <dbReference type="EMBL" id="GAU32740.1"/>
    </source>
</evidence>
<accession>A0A2Z6N904</accession>
<gene>
    <name evidence="1" type="ORF">TSUD_101610</name>
</gene>
<keyword evidence="2" id="KW-1185">Reference proteome</keyword>